<dbReference type="NCBIfam" id="TIGR02384">
    <property type="entry name" value="RelB_DinJ"/>
    <property type="match status" value="1"/>
</dbReference>
<evidence type="ECO:0000256" key="1">
    <source>
        <dbReference type="ARBA" id="ARBA00010562"/>
    </source>
</evidence>
<name>A0A098B2B3_DESHA</name>
<dbReference type="GO" id="GO:0015643">
    <property type="term" value="F:toxic substance binding"/>
    <property type="evidence" value="ECO:0007669"/>
    <property type="project" value="InterPro"/>
</dbReference>
<dbReference type="EMBL" id="LK996017">
    <property type="protein sequence ID" value="CDX02505.1"/>
    <property type="molecule type" value="Genomic_DNA"/>
</dbReference>
<accession>A0A098B2B3</accession>
<dbReference type="Gene3D" id="1.10.1220.10">
    <property type="entry name" value="Met repressor-like"/>
    <property type="match status" value="1"/>
</dbReference>
<proteinExistence type="inferred from homology"/>
<dbReference type="InterPro" id="IPR007337">
    <property type="entry name" value="RelB/DinJ"/>
</dbReference>
<dbReference type="RefSeq" id="WP_005810843.1">
    <property type="nucleotide sequence ID" value="NZ_CABKQQ010000029.1"/>
</dbReference>
<sequence>MAQTNINIRMDENLKQDFDRLCGELGLTMTTAFTIFAKTMVRQNGIPFPVSLDMPNEETLAAINEIQRMKQKPNKKLYSNFSELLREVETDV</sequence>
<gene>
    <name evidence="3" type="ORF">DPCES_2618</name>
</gene>
<evidence type="ECO:0000256" key="2">
    <source>
        <dbReference type="ARBA" id="ARBA00022649"/>
    </source>
</evidence>
<protein>
    <submittedName>
        <fullName evidence="3">Addiction module antitoxin, RelB/DinJ</fullName>
    </submittedName>
</protein>
<dbReference type="GO" id="GO:0000987">
    <property type="term" value="F:cis-regulatory region sequence-specific DNA binding"/>
    <property type="evidence" value="ECO:0007669"/>
    <property type="project" value="InterPro"/>
</dbReference>
<keyword evidence="2" id="KW-1277">Toxin-antitoxin system</keyword>
<dbReference type="GO" id="GO:0044010">
    <property type="term" value="P:single-species biofilm formation"/>
    <property type="evidence" value="ECO:0007669"/>
    <property type="project" value="InterPro"/>
</dbReference>
<comment type="similarity">
    <text evidence="1">Belongs to the RelB/DinJ antitoxin family.</text>
</comment>
<organism evidence="3">
    <name type="scientific">Desulfitobacterium hafniense</name>
    <name type="common">Desulfitobacterium frappieri</name>
    <dbReference type="NCBI Taxonomy" id="49338"/>
    <lineage>
        <taxon>Bacteria</taxon>
        <taxon>Bacillati</taxon>
        <taxon>Bacillota</taxon>
        <taxon>Clostridia</taxon>
        <taxon>Eubacteriales</taxon>
        <taxon>Desulfitobacteriaceae</taxon>
        <taxon>Desulfitobacterium</taxon>
    </lineage>
</organism>
<evidence type="ECO:0000313" key="3">
    <source>
        <dbReference type="EMBL" id="CDX02505.1"/>
    </source>
</evidence>
<reference evidence="3" key="1">
    <citation type="submission" date="2014-07" db="EMBL/GenBank/DDBJ databases">
        <authorList>
            <person name="Hornung V.Bastian."/>
        </authorList>
    </citation>
    <scope>NUCLEOTIDE SEQUENCE</scope>
    <source>
        <strain evidence="3">PCE-S</strain>
    </source>
</reference>
<dbReference type="PATRIC" id="fig|49338.4.peg.2809"/>
<dbReference type="GO" id="GO:0006351">
    <property type="term" value="P:DNA-templated transcription"/>
    <property type="evidence" value="ECO:0007669"/>
    <property type="project" value="TreeGrafter"/>
</dbReference>
<dbReference type="PIRSF" id="PIRSF003108">
    <property type="entry name" value="DinJ"/>
    <property type="match status" value="1"/>
</dbReference>
<dbReference type="GO" id="GO:0006355">
    <property type="term" value="P:regulation of DNA-templated transcription"/>
    <property type="evidence" value="ECO:0007669"/>
    <property type="project" value="InterPro"/>
</dbReference>
<dbReference type="InterPro" id="IPR013321">
    <property type="entry name" value="Arc_rbn_hlx_hlx"/>
</dbReference>
<dbReference type="AlphaFoldDB" id="A0A098B2B3"/>
<dbReference type="PANTHER" id="PTHR38781">
    <property type="entry name" value="ANTITOXIN DINJ-RELATED"/>
    <property type="match status" value="1"/>
</dbReference>
<dbReference type="InterPro" id="IPR026262">
    <property type="entry name" value="DinJ"/>
</dbReference>
<dbReference type="PANTHER" id="PTHR38781:SF1">
    <property type="entry name" value="ANTITOXIN DINJ-RELATED"/>
    <property type="match status" value="1"/>
</dbReference>
<dbReference type="Pfam" id="PF04221">
    <property type="entry name" value="RelB"/>
    <property type="match status" value="1"/>
</dbReference>